<accession>A0A3N4I027</accession>
<sequence>MPAFTNGQSAIDSISSAVEASNRVSTALLTFFSPLDALDMTNMYTKLIVECLQTLDMALSAIPGPPSAPSTGIRYPSNGAQPSYPGDTNMLYALGPDPIYSSSYNGSVGALSSDSTLVASNESNSAYIQPTSYAEIEGSIPENLLNPLWEMQGQFADAHYGVQIEQPDPIANDLATAHVGAWYAEEDPNAPNLSPFPFDLFGADFEHGADASNTNGGLGAWMEVDGEYQVGSTFYNLPAPIARE</sequence>
<gene>
    <name evidence="1" type="ORF">BJ508DRAFT_308380</name>
</gene>
<evidence type="ECO:0000313" key="1">
    <source>
        <dbReference type="EMBL" id="RPA79452.1"/>
    </source>
</evidence>
<reference evidence="1 2" key="1">
    <citation type="journal article" date="2018" name="Nat. Ecol. Evol.">
        <title>Pezizomycetes genomes reveal the molecular basis of ectomycorrhizal truffle lifestyle.</title>
        <authorList>
            <person name="Murat C."/>
            <person name="Payen T."/>
            <person name="Noel B."/>
            <person name="Kuo A."/>
            <person name="Morin E."/>
            <person name="Chen J."/>
            <person name="Kohler A."/>
            <person name="Krizsan K."/>
            <person name="Balestrini R."/>
            <person name="Da Silva C."/>
            <person name="Montanini B."/>
            <person name="Hainaut M."/>
            <person name="Levati E."/>
            <person name="Barry K.W."/>
            <person name="Belfiori B."/>
            <person name="Cichocki N."/>
            <person name="Clum A."/>
            <person name="Dockter R.B."/>
            <person name="Fauchery L."/>
            <person name="Guy J."/>
            <person name="Iotti M."/>
            <person name="Le Tacon F."/>
            <person name="Lindquist E.A."/>
            <person name="Lipzen A."/>
            <person name="Malagnac F."/>
            <person name="Mello A."/>
            <person name="Molinier V."/>
            <person name="Miyauchi S."/>
            <person name="Poulain J."/>
            <person name="Riccioni C."/>
            <person name="Rubini A."/>
            <person name="Sitrit Y."/>
            <person name="Splivallo R."/>
            <person name="Traeger S."/>
            <person name="Wang M."/>
            <person name="Zifcakova L."/>
            <person name="Wipf D."/>
            <person name="Zambonelli A."/>
            <person name="Paolocci F."/>
            <person name="Nowrousian M."/>
            <person name="Ottonello S."/>
            <person name="Baldrian P."/>
            <person name="Spatafora J.W."/>
            <person name="Henrissat B."/>
            <person name="Nagy L.G."/>
            <person name="Aury J.M."/>
            <person name="Wincker P."/>
            <person name="Grigoriev I.V."/>
            <person name="Bonfante P."/>
            <person name="Martin F.M."/>
        </authorList>
    </citation>
    <scope>NUCLEOTIDE SEQUENCE [LARGE SCALE GENOMIC DNA]</scope>
    <source>
        <strain evidence="1 2">RN42</strain>
    </source>
</reference>
<protein>
    <submittedName>
        <fullName evidence="1">Uncharacterized protein</fullName>
    </submittedName>
</protein>
<keyword evidence="2" id="KW-1185">Reference proteome</keyword>
<organism evidence="1 2">
    <name type="scientific">Ascobolus immersus RN42</name>
    <dbReference type="NCBI Taxonomy" id="1160509"/>
    <lineage>
        <taxon>Eukaryota</taxon>
        <taxon>Fungi</taxon>
        <taxon>Dikarya</taxon>
        <taxon>Ascomycota</taxon>
        <taxon>Pezizomycotina</taxon>
        <taxon>Pezizomycetes</taxon>
        <taxon>Pezizales</taxon>
        <taxon>Ascobolaceae</taxon>
        <taxon>Ascobolus</taxon>
    </lineage>
</organism>
<dbReference type="Proteomes" id="UP000275078">
    <property type="component" value="Unassembled WGS sequence"/>
</dbReference>
<proteinExistence type="predicted"/>
<evidence type="ECO:0000313" key="2">
    <source>
        <dbReference type="Proteomes" id="UP000275078"/>
    </source>
</evidence>
<dbReference type="AlphaFoldDB" id="A0A3N4I027"/>
<name>A0A3N4I027_ASCIM</name>
<dbReference type="EMBL" id="ML119699">
    <property type="protein sequence ID" value="RPA79452.1"/>
    <property type="molecule type" value="Genomic_DNA"/>
</dbReference>